<dbReference type="InterPro" id="IPR011610">
    <property type="entry name" value="SAM_mthyl_Trfase_ML2640-like"/>
</dbReference>
<dbReference type="EC" id="2.1.1.-" evidence="6"/>
<evidence type="ECO:0000256" key="3">
    <source>
        <dbReference type="ARBA" id="ARBA00022603"/>
    </source>
</evidence>
<sequence>MIVDMTDVRLPPGVGWTALLTAYARAQEQRRADPLFDDPWAGPLIGTALGATGGELPRLGPARDDGTSVLWEMFGAYFAAGRTPFFDDQVRAGVADGAEQVVLLAAGMDARAARLDLPEDVRVYEVDTAPVLDFKAAVLGGTGTDVRRRTPVVADLREDWPSALAGAGFRPGRPTVWIVEGLLMYLDAQACDRLVTTAREASGPGSRIAVEYFRRIPEMDSVPPVDEAEKEALELILGLFRSGPSADPATWLGGLGITPAQVTEVPDELRRLGRPVPAVLDLELTTDPMRIWLAAGTF</sequence>
<dbReference type="NCBIfam" id="TIGR00027">
    <property type="entry name" value="mthyl_TIGR00027"/>
    <property type="match status" value="1"/>
</dbReference>
<keyword evidence="3 6" id="KW-0489">Methyltransferase</keyword>
<evidence type="ECO:0000256" key="4">
    <source>
        <dbReference type="ARBA" id="ARBA00022679"/>
    </source>
</evidence>
<dbReference type="InterPro" id="IPR029063">
    <property type="entry name" value="SAM-dependent_MTases_sf"/>
</dbReference>
<dbReference type="PANTHER" id="PTHR43619:SF2">
    <property type="entry name" value="S-ADENOSYL-L-METHIONINE-DEPENDENT METHYLTRANSFERASES SUPERFAMILY PROTEIN"/>
    <property type="match status" value="1"/>
</dbReference>
<evidence type="ECO:0000256" key="1">
    <source>
        <dbReference type="ARBA" id="ARBA00003907"/>
    </source>
</evidence>
<evidence type="ECO:0000313" key="8">
    <source>
        <dbReference type="Proteomes" id="UP000291591"/>
    </source>
</evidence>
<protein>
    <recommendedName>
        <fullName evidence="6">S-adenosyl-L-methionine-dependent methyltransferase</fullName>
        <ecNumber evidence="6">2.1.1.-</ecNumber>
    </recommendedName>
</protein>
<evidence type="ECO:0000256" key="6">
    <source>
        <dbReference type="RuleBase" id="RU362030"/>
    </source>
</evidence>
<evidence type="ECO:0000256" key="5">
    <source>
        <dbReference type="ARBA" id="ARBA00022691"/>
    </source>
</evidence>
<accession>A0A4Q7UTC0</accession>
<dbReference type="InterPro" id="IPR007213">
    <property type="entry name" value="Ppm1/Ppm2/Tcmp"/>
</dbReference>
<comment type="function">
    <text evidence="1 6">Exhibits S-adenosyl-L-methionine-dependent methyltransferase activity.</text>
</comment>
<dbReference type="AlphaFoldDB" id="A0A4Q7UTC0"/>
<evidence type="ECO:0000256" key="2">
    <source>
        <dbReference type="ARBA" id="ARBA00008138"/>
    </source>
</evidence>
<dbReference type="GO" id="GO:0008168">
    <property type="term" value="F:methyltransferase activity"/>
    <property type="evidence" value="ECO:0007669"/>
    <property type="project" value="UniProtKB-UniRule"/>
</dbReference>
<dbReference type="Pfam" id="PF04072">
    <property type="entry name" value="LCM"/>
    <property type="match status" value="1"/>
</dbReference>
<gene>
    <name evidence="7" type="ORF">EV383_0864</name>
</gene>
<dbReference type="GO" id="GO:0032259">
    <property type="term" value="P:methylation"/>
    <property type="evidence" value="ECO:0007669"/>
    <property type="project" value="UniProtKB-KW"/>
</dbReference>
<dbReference type="Gene3D" id="3.40.50.150">
    <property type="entry name" value="Vaccinia Virus protein VP39"/>
    <property type="match status" value="1"/>
</dbReference>
<reference evidence="7 8" key="1">
    <citation type="submission" date="2019-02" db="EMBL/GenBank/DDBJ databases">
        <title>Sequencing the genomes of 1000 actinobacteria strains.</title>
        <authorList>
            <person name="Klenk H.-P."/>
        </authorList>
    </citation>
    <scope>NUCLEOTIDE SEQUENCE [LARGE SCALE GENOMIC DNA]</scope>
    <source>
        <strain evidence="7 8">DSM 45779</strain>
    </source>
</reference>
<name>A0A4Q7UTC0_PSEST</name>
<comment type="caution">
    <text evidence="7">The sequence shown here is derived from an EMBL/GenBank/DDBJ whole genome shotgun (WGS) entry which is preliminary data.</text>
</comment>
<dbReference type="SUPFAM" id="SSF53335">
    <property type="entry name" value="S-adenosyl-L-methionine-dependent methyltransferases"/>
    <property type="match status" value="1"/>
</dbReference>
<dbReference type="Proteomes" id="UP000291591">
    <property type="component" value="Unassembled WGS sequence"/>
</dbReference>
<organism evidence="7 8">
    <name type="scientific">Pseudonocardia sediminis</name>
    <dbReference type="NCBI Taxonomy" id="1397368"/>
    <lineage>
        <taxon>Bacteria</taxon>
        <taxon>Bacillati</taxon>
        <taxon>Actinomycetota</taxon>
        <taxon>Actinomycetes</taxon>
        <taxon>Pseudonocardiales</taxon>
        <taxon>Pseudonocardiaceae</taxon>
        <taxon>Pseudonocardia</taxon>
    </lineage>
</organism>
<keyword evidence="8" id="KW-1185">Reference proteome</keyword>
<comment type="similarity">
    <text evidence="2 6">Belongs to the UPF0677 family.</text>
</comment>
<keyword evidence="4 7" id="KW-0808">Transferase</keyword>
<keyword evidence="5 6" id="KW-0949">S-adenosyl-L-methionine</keyword>
<evidence type="ECO:0000313" key="7">
    <source>
        <dbReference type="EMBL" id="RZT84031.1"/>
    </source>
</evidence>
<dbReference type="EMBL" id="SHKL01000001">
    <property type="protein sequence ID" value="RZT84031.1"/>
    <property type="molecule type" value="Genomic_DNA"/>
</dbReference>
<proteinExistence type="inferred from homology"/>
<dbReference type="PANTHER" id="PTHR43619">
    <property type="entry name" value="S-ADENOSYL-L-METHIONINE-DEPENDENT METHYLTRANSFERASE YKTD-RELATED"/>
    <property type="match status" value="1"/>
</dbReference>